<keyword evidence="3 7" id="KW-1133">Transmembrane helix</keyword>
<dbReference type="EMBL" id="NCSJ02000023">
    <property type="protein sequence ID" value="RFU34288.1"/>
    <property type="molecule type" value="Genomic_DNA"/>
</dbReference>
<evidence type="ECO:0000256" key="2">
    <source>
        <dbReference type="ARBA" id="ARBA00022692"/>
    </source>
</evidence>
<feature type="non-terminal residue" evidence="9">
    <location>
        <position position="344"/>
    </location>
</feature>
<keyword evidence="10" id="KW-1185">Reference proteome</keyword>
<protein>
    <recommendedName>
        <fullName evidence="8">Rhodopsin domain-containing protein</fullName>
    </recommendedName>
</protein>
<feature type="compositionally biased region" description="Polar residues" evidence="6">
    <location>
        <begin position="292"/>
        <end position="301"/>
    </location>
</feature>
<comment type="subcellular location">
    <subcellularLocation>
        <location evidence="1">Membrane</location>
        <topology evidence="1">Multi-pass membrane protein</topology>
    </subcellularLocation>
</comment>
<feature type="non-terminal residue" evidence="9">
    <location>
        <position position="1"/>
    </location>
</feature>
<dbReference type="PANTHER" id="PTHR33048:SF2">
    <property type="entry name" value="SRPK"/>
    <property type="match status" value="1"/>
</dbReference>
<reference evidence="9 10" key="1">
    <citation type="submission" date="2018-05" db="EMBL/GenBank/DDBJ databases">
        <title>Draft genome sequence of Scytalidium lignicola DSM 105466, a ubiquitous saprotrophic fungus.</title>
        <authorList>
            <person name="Buettner E."/>
            <person name="Gebauer A.M."/>
            <person name="Hofrichter M."/>
            <person name="Liers C."/>
            <person name="Kellner H."/>
        </authorList>
    </citation>
    <scope>NUCLEOTIDE SEQUENCE [LARGE SCALE GENOMIC DNA]</scope>
    <source>
        <strain evidence="9 10">DSM 105466</strain>
    </source>
</reference>
<feature type="compositionally biased region" description="Basic and acidic residues" evidence="6">
    <location>
        <begin position="318"/>
        <end position="330"/>
    </location>
</feature>
<evidence type="ECO:0000256" key="1">
    <source>
        <dbReference type="ARBA" id="ARBA00004141"/>
    </source>
</evidence>
<organism evidence="9 10">
    <name type="scientific">Scytalidium lignicola</name>
    <name type="common">Hyphomycete</name>
    <dbReference type="NCBI Taxonomy" id="5539"/>
    <lineage>
        <taxon>Eukaryota</taxon>
        <taxon>Fungi</taxon>
        <taxon>Dikarya</taxon>
        <taxon>Ascomycota</taxon>
        <taxon>Pezizomycotina</taxon>
        <taxon>Leotiomycetes</taxon>
        <taxon>Leotiomycetes incertae sedis</taxon>
        <taxon>Scytalidium</taxon>
    </lineage>
</organism>
<keyword evidence="2 7" id="KW-0812">Transmembrane</keyword>
<dbReference type="Proteomes" id="UP000258309">
    <property type="component" value="Unassembled WGS sequence"/>
</dbReference>
<accession>A0A3E2HLL3</accession>
<comment type="caution">
    <text evidence="9">The sequence shown here is derived from an EMBL/GenBank/DDBJ whole genome shotgun (WGS) entry which is preliminary data.</text>
</comment>
<gene>
    <name evidence="9" type="ORF">B7463_g2078</name>
</gene>
<evidence type="ECO:0000313" key="10">
    <source>
        <dbReference type="Proteomes" id="UP000258309"/>
    </source>
</evidence>
<evidence type="ECO:0000313" key="9">
    <source>
        <dbReference type="EMBL" id="RFU34288.1"/>
    </source>
</evidence>
<feature type="compositionally biased region" description="Polar residues" evidence="6">
    <location>
        <begin position="308"/>
        <end position="317"/>
    </location>
</feature>
<dbReference type="STRING" id="5539.A0A3E2HLL3"/>
<feature type="transmembrane region" description="Helical" evidence="7">
    <location>
        <begin position="73"/>
        <end position="97"/>
    </location>
</feature>
<dbReference type="AlphaFoldDB" id="A0A3E2HLL3"/>
<dbReference type="PANTHER" id="PTHR33048">
    <property type="entry name" value="PTH11-LIKE INTEGRAL MEMBRANE PROTEIN (AFU_ORTHOLOGUE AFUA_5G11245)"/>
    <property type="match status" value="1"/>
</dbReference>
<evidence type="ECO:0000256" key="3">
    <source>
        <dbReference type="ARBA" id="ARBA00022989"/>
    </source>
</evidence>
<name>A0A3E2HLL3_SCYLI</name>
<feature type="domain" description="Rhodopsin" evidence="8">
    <location>
        <begin position="75"/>
        <end position="211"/>
    </location>
</feature>
<proteinExistence type="inferred from homology"/>
<dbReference type="InterPro" id="IPR052337">
    <property type="entry name" value="SAT4-like"/>
</dbReference>
<comment type="similarity">
    <text evidence="5">Belongs to the SAT4 family.</text>
</comment>
<feature type="transmembrane region" description="Helical" evidence="7">
    <location>
        <begin position="117"/>
        <end position="142"/>
    </location>
</feature>
<feature type="transmembrane region" description="Helical" evidence="7">
    <location>
        <begin position="12"/>
        <end position="30"/>
    </location>
</feature>
<evidence type="ECO:0000259" key="8">
    <source>
        <dbReference type="Pfam" id="PF20684"/>
    </source>
</evidence>
<dbReference type="OrthoDB" id="2988756at2759"/>
<evidence type="ECO:0000256" key="7">
    <source>
        <dbReference type="SAM" id="Phobius"/>
    </source>
</evidence>
<feature type="region of interest" description="Disordered" evidence="6">
    <location>
        <begin position="285"/>
        <end position="344"/>
    </location>
</feature>
<evidence type="ECO:0000256" key="5">
    <source>
        <dbReference type="ARBA" id="ARBA00038359"/>
    </source>
</evidence>
<dbReference type="Pfam" id="PF20684">
    <property type="entry name" value="Fung_rhodopsin"/>
    <property type="match status" value="1"/>
</dbReference>
<keyword evidence="4 7" id="KW-0472">Membrane</keyword>
<feature type="compositionally biased region" description="Polar residues" evidence="6">
    <location>
        <begin position="335"/>
        <end position="344"/>
    </location>
</feature>
<sequence>MPATNFVVESWTYLAINLVVVAFRLGSRWYTLGLRGLAIDDFLMAVAGLLYTAETATAYYVSAYWFGLANNRIGFVIVPISFFITFLTILFGCFPISKHWQINPDPGNFCQPAVSKLQAYTLITMNLSTDFYIMAIPLPMIWGTRMGLRKKFGLLLMFCGGIFTTVAGLLRCILILTSGAAGPEQAGEWSCRESFIAVFVSNVPLIFPPIHRACRKLAGMSTTTGGESKSKSKSYRLGDLTVSTKRNKKFKHPLSIPDETVMQHTAYERYGSDEMIVIPEEEAGATQKKINDSNSDAQSSVKGGDIRVTTQWDIQSNTEDRSRIENFGKERHTRMFSQTQTRSR</sequence>
<evidence type="ECO:0000256" key="4">
    <source>
        <dbReference type="ARBA" id="ARBA00023136"/>
    </source>
</evidence>
<evidence type="ECO:0000256" key="6">
    <source>
        <dbReference type="SAM" id="MobiDB-lite"/>
    </source>
</evidence>
<feature type="transmembrane region" description="Helical" evidence="7">
    <location>
        <begin position="42"/>
        <end position="61"/>
    </location>
</feature>
<feature type="transmembrane region" description="Helical" evidence="7">
    <location>
        <begin position="154"/>
        <end position="176"/>
    </location>
</feature>
<dbReference type="GO" id="GO:0016020">
    <property type="term" value="C:membrane"/>
    <property type="evidence" value="ECO:0007669"/>
    <property type="project" value="UniProtKB-SubCell"/>
</dbReference>
<dbReference type="OMA" id="CIPFDHQ"/>
<dbReference type="InterPro" id="IPR049326">
    <property type="entry name" value="Rhodopsin_dom_fungi"/>
</dbReference>